<dbReference type="EMBL" id="JABWDY010003662">
    <property type="protein sequence ID" value="KAF5205766.1"/>
    <property type="molecule type" value="Genomic_DNA"/>
</dbReference>
<sequence length="52" mass="5411">HKAGISGLQETVMEPGSGPRSRSSSRSVPSGQGSNIDGIRSLSPFVIIVKFV</sequence>
<accession>A0A7J6X7K2</accession>
<evidence type="ECO:0000256" key="1">
    <source>
        <dbReference type="SAM" id="MobiDB-lite"/>
    </source>
</evidence>
<name>A0A7J6X7K2_THATH</name>
<feature type="non-terminal residue" evidence="2">
    <location>
        <position position="1"/>
    </location>
</feature>
<evidence type="ECO:0000313" key="3">
    <source>
        <dbReference type="Proteomes" id="UP000554482"/>
    </source>
</evidence>
<proteinExistence type="predicted"/>
<evidence type="ECO:0000313" key="2">
    <source>
        <dbReference type="EMBL" id="KAF5205766.1"/>
    </source>
</evidence>
<gene>
    <name evidence="2" type="ORF">FRX31_004647</name>
</gene>
<dbReference type="AlphaFoldDB" id="A0A7J6X7K2"/>
<keyword evidence="3" id="KW-1185">Reference proteome</keyword>
<organism evidence="2 3">
    <name type="scientific">Thalictrum thalictroides</name>
    <name type="common">Rue-anemone</name>
    <name type="synonym">Anemone thalictroides</name>
    <dbReference type="NCBI Taxonomy" id="46969"/>
    <lineage>
        <taxon>Eukaryota</taxon>
        <taxon>Viridiplantae</taxon>
        <taxon>Streptophyta</taxon>
        <taxon>Embryophyta</taxon>
        <taxon>Tracheophyta</taxon>
        <taxon>Spermatophyta</taxon>
        <taxon>Magnoliopsida</taxon>
        <taxon>Ranunculales</taxon>
        <taxon>Ranunculaceae</taxon>
        <taxon>Thalictroideae</taxon>
        <taxon>Thalictrum</taxon>
    </lineage>
</organism>
<feature type="compositionally biased region" description="Low complexity" evidence="1">
    <location>
        <begin position="15"/>
        <end position="34"/>
    </location>
</feature>
<dbReference type="Proteomes" id="UP000554482">
    <property type="component" value="Unassembled WGS sequence"/>
</dbReference>
<comment type="caution">
    <text evidence="2">The sequence shown here is derived from an EMBL/GenBank/DDBJ whole genome shotgun (WGS) entry which is preliminary data.</text>
</comment>
<reference evidence="2 3" key="1">
    <citation type="submission" date="2020-06" db="EMBL/GenBank/DDBJ databases">
        <title>Transcriptomic and genomic resources for Thalictrum thalictroides and T. hernandezii: Facilitating candidate gene discovery in an emerging model plant lineage.</title>
        <authorList>
            <person name="Arias T."/>
            <person name="Riano-Pachon D.M."/>
            <person name="Di Stilio V.S."/>
        </authorList>
    </citation>
    <scope>NUCLEOTIDE SEQUENCE [LARGE SCALE GENOMIC DNA]</scope>
    <source>
        <strain evidence="3">cv. WT478/WT964</strain>
        <tissue evidence="2">Leaves</tissue>
    </source>
</reference>
<feature type="region of interest" description="Disordered" evidence="1">
    <location>
        <begin position="1"/>
        <end position="38"/>
    </location>
</feature>
<protein>
    <submittedName>
        <fullName evidence="2">Uncharacterized protein</fullName>
    </submittedName>
</protein>